<gene>
    <name evidence="3" type="ORF">C900_03715</name>
</gene>
<dbReference type="EMBL" id="AMZN01000053">
    <property type="protein sequence ID" value="ELR70461.1"/>
    <property type="molecule type" value="Genomic_DNA"/>
</dbReference>
<feature type="transmembrane region" description="Helical" evidence="1">
    <location>
        <begin position="154"/>
        <end position="173"/>
    </location>
</feature>
<dbReference type="AlphaFoldDB" id="L8JND5"/>
<organism evidence="3 4">
    <name type="scientific">Fulvivirga imtechensis AK7</name>
    <dbReference type="NCBI Taxonomy" id="1237149"/>
    <lineage>
        <taxon>Bacteria</taxon>
        <taxon>Pseudomonadati</taxon>
        <taxon>Bacteroidota</taxon>
        <taxon>Cytophagia</taxon>
        <taxon>Cytophagales</taxon>
        <taxon>Fulvivirgaceae</taxon>
        <taxon>Fulvivirga</taxon>
    </lineage>
</organism>
<evidence type="ECO:0000313" key="4">
    <source>
        <dbReference type="Proteomes" id="UP000011135"/>
    </source>
</evidence>
<dbReference type="Pfam" id="PF12729">
    <property type="entry name" value="4HB_MCP_1"/>
    <property type="match status" value="1"/>
</dbReference>
<feature type="domain" description="Chemotaxis methyl-accepting receptor HlyB-like 4HB MCP" evidence="2">
    <location>
        <begin position="1"/>
        <end position="139"/>
    </location>
</feature>
<accession>L8JND5</accession>
<comment type="caution">
    <text evidence="3">The sequence shown here is derived from an EMBL/GenBank/DDBJ whole genome shotgun (WGS) entry which is preliminary data.</text>
</comment>
<name>L8JND5_9BACT</name>
<keyword evidence="1" id="KW-1133">Transmembrane helix</keyword>
<evidence type="ECO:0000313" key="3">
    <source>
        <dbReference type="EMBL" id="ELR70461.1"/>
    </source>
</evidence>
<keyword evidence="4" id="KW-1185">Reference proteome</keyword>
<proteinExistence type="predicted"/>
<evidence type="ECO:0000256" key="1">
    <source>
        <dbReference type="SAM" id="Phobius"/>
    </source>
</evidence>
<sequence>MNHSFTSIYKDRLVPAAEWFHVNDIMYSKRLLLEKHLLGHDELPADVVRDKLAVHNAQIDSIIEAFETTYLVHEESDALHLFKAKMMQYNDIEHRYVSLEAGTKMKGYGQELEPLFNELNRQIVRLGDIQTKVGKELVQGSEYTMGSASMLNSLQIAMAVVIALLVQILLWTSRSVMPKKPQKFHLN</sequence>
<dbReference type="Proteomes" id="UP000011135">
    <property type="component" value="Unassembled WGS sequence"/>
</dbReference>
<dbReference type="STRING" id="1237149.C900_03715"/>
<keyword evidence="1" id="KW-0472">Membrane</keyword>
<protein>
    <recommendedName>
        <fullName evidence="2">Chemotaxis methyl-accepting receptor HlyB-like 4HB MCP domain-containing protein</fullName>
    </recommendedName>
</protein>
<dbReference type="eggNOG" id="ENOG5032S19">
    <property type="taxonomic scope" value="Bacteria"/>
</dbReference>
<dbReference type="InterPro" id="IPR024478">
    <property type="entry name" value="HlyB_4HB_MCP"/>
</dbReference>
<evidence type="ECO:0000259" key="2">
    <source>
        <dbReference type="Pfam" id="PF12729"/>
    </source>
</evidence>
<keyword evidence="1" id="KW-0812">Transmembrane</keyword>
<reference evidence="3 4" key="1">
    <citation type="submission" date="2012-12" db="EMBL/GenBank/DDBJ databases">
        <title>Genome assembly of Fulvivirga imtechensis AK7.</title>
        <authorList>
            <person name="Nupur N."/>
            <person name="Khatri I."/>
            <person name="Kumar R."/>
            <person name="Subramanian S."/>
            <person name="Pinnaka A."/>
        </authorList>
    </citation>
    <scope>NUCLEOTIDE SEQUENCE [LARGE SCALE GENOMIC DNA]</scope>
    <source>
        <strain evidence="3 4">AK7</strain>
    </source>
</reference>